<dbReference type="Proteomes" id="UP000616724">
    <property type="component" value="Unassembled WGS sequence"/>
</dbReference>
<dbReference type="EMBL" id="BOOH01000015">
    <property type="protein sequence ID" value="GIH75206.1"/>
    <property type="molecule type" value="Genomic_DNA"/>
</dbReference>
<name>A0A8J3RFB2_9ACTN</name>
<protein>
    <submittedName>
        <fullName evidence="2">Uncharacterized protein</fullName>
    </submittedName>
</protein>
<evidence type="ECO:0000313" key="3">
    <source>
        <dbReference type="Proteomes" id="UP000616724"/>
    </source>
</evidence>
<feature type="region of interest" description="Disordered" evidence="1">
    <location>
        <begin position="289"/>
        <end position="311"/>
    </location>
</feature>
<evidence type="ECO:0000256" key="1">
    <source>
        <dbReference type="SAM" id="MobiDB-lite"/>
    </source>
</evidence>
<organism evidence="2 3">
    <name type="scientific">Planobispora longispora</name>
    <dbReference type="NCBI Taxonomy" id="28887"/>
    <lineage>
        <taxon>Bacteria</taxon>
        <taxon>Bacillati</taxon>
        <taxon>Actinomycetota</taxon>
        <taxon>Actinomycetes</taxon>
        <taxon>Streptosporangiales</taxon>
        <taxon>Streptosporangiaceae</taxon>
        <taxon>Planobispora</taxon>
    </lineage>
</organism>
<comment type="caution">
    <text evidence="2">The sequence shown here is derived from an EMBL/GenBank/DDBJ whole genome shotgun (WGS) entry which is preliminary data.</text>
</comment>
<evidence type="ECO:0000313" key="2">
    <source>
        <dbReference type="EMBL" id="GIH75206.1"/>
    </source>
</evidence>
<proteinExistence type="predicted"/>
<sequence>MEPSIPAVPSETGRRRGILRSPALLAAGTLTVLMVTLTGAVRQLPAVPAAPTVPAAPVVMTTPPSRITEEMILNARPAEEVWPHALAEIPARAADGLAYRPVAALDAGHILLVAESGAGAEGGEGGENPESAGNTESDGSRQGAGAADRQVRLEAFSMESRQTSVLAVQPVTPGLSGYMLTQAGADEHHLVWRTVANRGDTDQAGQVRVMPRAGGDPKLLVAFDKSHELWDMELAPAGDAVLFTGAPRRGVSMKYLSPFSSSTAAGSAGVLRMPLKILRTPSARRLRRLTTGHLSPGTRRVRRSDCSSRSG</sequence>
<keyword evidence="3" id="KW-1185">Reference proteome</keyword>
<dbReference type="AlphaFoldDB" id="A0A8J3RFB2"/>
<accession>A0A8J3RFB2</accession>
<reference evidence="2 3" key="1">
    <citation type="submission" date="2021-01" db="EMBL/GenBank/DDBJ databases">
        <title>Whole genome shotgun sequence of Planobispora longispora NBRC 13918.</title>
        <authorList>
            <person name="Komaki H."/>
            <person name="Tamura T."/>
        </authorList>
    </citation>
    <scope>NUCLEOTIDE SEQUENCE [LARGE SCALE GENOMIC DNA]</scope>
    <source>
        <strain evidence="2 3">NBRC 13918</strain>
    </source>
</reference>
<dbReference type="RefSeq" id="WP_203889905.1">
    <property type="nucleotide sequence ID" value="NZ_BOOH01000015.1"/>
</dbReference>
<gene>
    <name evidence="2" type="ORF">Plo01_16350</name>
</gene>
<feature type="region of interest" description="Disordered" evidence="1">
    <location>
        <begin position="118"/>
        <end position="147"/>
    </location>
</feature>